<organism evidence="2 3">
    <name type="scientific">Natrinema salsiterrestre</name>
    <dbReference type="NCBI Taxonomy" id="2950540"/>
    <lineage>
        <taxon>Archaea</taxon>
        <taxon>Methanobacteriati</taxon>
        <taxon>Methanobacteriota</taxon>
        <taxon>Stenosarchaea group</taxon>
        <taxon>Halobacteria</taxon>
        <taxon>Halobacteriales</taxon>
        <taxon>Natrialbaceae</taxon>
        <taxon>Natrinema</taxon>
    </lineage>
</organism>
<name>A0A9Q4Q0F2_9EURY</name>
<dbReference type="Gene3D" id="3.30.1120.10">
    <property type="match status" value="1"/>
</dbReference>
<evidence type="ECO:0000259" key="1">
    <source>
        <dbReference type="Pfam" id="PF00884"/>
    </source>
</evidence>
<dbReference type="RefSeq" id="WP_277521360.1">
    <property type="nucleotide sequence ID" value="NZ_JAMQOT010000003.1"/>
</dbReference>
<dbReference type="AlphaFoldDB" id="A0A9Q4Q0F2"/>
<accession>A0A9Q4Q0F2</accession>
<protein>
    <submittedName>
        <fullName evidence="2">Sulfatase</fullName>
    </submittedName>
</protein>
<dbReference type="Gene3D" id="3.40.720.10">
    <property type="entry name" value="Alkaline Phosphatase, subunit A"/>
    <property type="match status" value="1"/>
</dbReference>
<dbReference type="CDD" id="cd16148">
    <property type="entry name" value="sulfatase_like"/>
    <property type="match status" value="1"/>
</dbReference>
<evidence type="ECO:0000313" key="2">
    <source>
        <dbReference type="EMBL" id="MDF9745859.1"/>
    </source>
</evidence>
<proteinExistence type="predicted"/>
<feature type="domain" description="Sulfatase N-terminal" evidence="1">
    <location>
        <begin position="3"/>
        <end position="315"/>
    </location>
</feature>
<dbReference type="EMBL" id="JAMQOT010000003">
    <property type="protein sequence ID" value="MDF9745859.1"/>
    <property type="molecule type" value="Genomic_DNA"/>
</dbReference>
<dbReference type="InterPro" id="IPR052701">
    <property type="entry name" value="GAG_Ulvan_Degrading_Sulfatases"/>
</dbReference>
<dbReference type="SUPFAM" id="SSF53649">
    <property type="entry name" value="Alkaline phosphatase-like"/>
    <property type="match status" value="1"/>
</dbReference>
<dbReference type="PANTHER" id="PTHR43751:SF3">
    <property type="entry name" value="SULFATASE N-TERMINAL DOMAIN-CONTAINING PROTEIN"/>
    <property type="match status" value="1"/>
</dbReference>
<keyword evidence="3" id="KW-1185">Reference proteome</keyword>
<evidence type="ECO:0000313" key="3">
    <source>
        <dbReference type="Proteomes" id="UP001154061"/>
    </source>
</evidence>
<dbReference type="Proteomes" id="UP001154061">
    <property type="component" value="Unassembled WGS sequence"/>
</dbReference>
<dbReference type="Pfam" id="PF00884">
    <property type="entry name" value="Sulfatase"/>
    <property type="match status" value="1"/>
</dbReference>
<sequence>MKVFLYVMDALRPDYLSCYNPAETTSPNLKEFCQDATKFENAYSTTTWTKPAAASLLTGRYPRETGTIHQLDAFPDFEFTLPSELSAAGYETHCISSNLFVSEQFGFGDFDSIDVLQYDQSLHGRRKSLKDPGKQEKQMLEEVGVDDMIVPLSEDIHARVKDAIGKQADEFFLLWSIDTHGPYFVRGESSYNGNDKSDFIFEKDIDKSNMDHVKDLYRDMIRYNDEQFGNFISYLREEGMYDDSLIITIADHGESFGDHSKFPGYPIFGHTDIVYEECIRIPMMVKYPNGYARGQTIDQPVQITDIYPTVLDVLDESIQANNLSGHSLYKSDIAVDRPIFVESQITPSSIYSGAIRQGKYKYIKIDKPLLTGDGIANFSRSLVRRLWEPQTRLYNLEDDPNEQTNLNSRERTKTTALAEEFDDMRCTLERASVSDEQEQADITAERKEQLRLLGYSE</sequence>
<gene>
    <name evidence="2" type="ORF">NDI89_09720</name>
</gene>
<reference evidence="2" key="1">
    <citation type="submission" date="2022-06" db="EMBL/GenBank/DDBJ databases">
        <title>Natrinema sp. a new haloarchaeum isolate from saline soil.</title>
        <authorList>
            <person name="Strakova D."/>
            <person name="Galisteo C."/>
            <person name="Sanchez-Porro C."/>
            <person name="Ventosa A."/>
        </authorList>
    </citation>
    <scope>NUCLEOTIDE SEQUENCE</scope>
    <source>
        <strain evidence="2">S1CR25-10</strain>
    </source>
</reference>
<comment type="caution">
    <text evidence="2">The sequence shown here is derived from an EMBL/GenBank/DDBJ whole genome shotgun (WGS) entry which is preliminary data.</text>
</comment>
<dbReference type="InterPro" id="IPR017850">
    <property type="entry name" value="Alkaline_phosphatase_core_sf"/>
</dbReference>
<dbReference type="InterPro" id="IPR000917">
    <property type="entry name" value="Sulfatase_N"/>
</dbReference>
<dbReference type="PANTHER" id="PTHR43751">
    <property type="entry name" value="SULFATASE"/>
    <property type="match status" value="1"/>
</dbReference>